<proteinExistence type="predicted"/>
<dbReference type="EMBL" id="CP018762">
    <property type="protein sequence ID" value="APZ33074.1"/>
    <property type="molecule type" value="Genomic_DNA"/>
</dbReference>
<accession>A0A1P8U4N8</accession>
<evidence type="ECO:0000313" key="1">
    <source>
        <dbReference type="EMBL" id="APZ33074.1"/>
    </source>
</evidence>
<dbReference type="AlphaFoldDB" id="A0A1P8U4N8"/>
<protein>
    <submittedName>
        <fullName evidence="1">Uncharacterized protein</fullName>
    </submittedName>
</protein>
<organism evidence="1 2">
    <name type="scientific">Microbacterium aurum</name>
    <dbReference type="NCBI Taxonomy" id="36805"/>
    <lineage>
        <taxon>Bacteria</taxon>
        <taxon>Bacillati</taxon>
        <taxon>Actinomycetota</taxon>
        <taxon>Actinomycetes</taxon>
        <taxon>Micrococcales</taxon>
        <taxon>Microbacteriaceae</taxon>
        <taxon>Microbacterium</taxon>
    </lineage>
</organism>
<reference evidence="1 2" key="1">
    <citation type="submission" date="2016-12" db="EMBL/GenBank/DDBJ databases">
        <title>Complete genome sequence of Microbacterium aurum KACC 15219.</title>
        <authorList>
            <person name="Jung Y."/>
            <person name="Shin J.-H."/>
            <person name="Lee Y.-J."/>
            <person name="Yi H."/>
            <person name="Bahn Y.-S."/>
            <person name="Kim J.F."/>
            <person name="Lee D.-W."/>
        </authorList>
    </citation>
    <scope>NUCLEOTIDE SEQUENCE [LARGE SCALE GENOMIC DNA]</scope>
    <source>
        <strain evidence="1 2">KACC 15219</strain>
    </source>
</reference>
<keyword evidence="2" id="KW-1185">Reference proteome</keyword>
<name>A0A1P8U4N8_9MICO</name>
<dbReference type="KEGG" id="maur:BOH66_01235"/>
<sequence>MSVLIEGGQWWARVAEKNNDSKQAYWRVVAWERVTGVEGDPDREQLVAWINGRDPIRSDAFYEHVTGWVLYDFVDTLPAGATVSSWA</sequence>
<dbReference type="Proteomes" id="UP000187185">
    <property type="component" value="Chromosome"/>
</dbReference>
<dbReference type="RefSeq" id="WP_076688556.1">
    <property type="nucleotide sequence ID" value="NZ_CP018762.1"/>
</dbReference>
<gene>
    <name evidence="1" type="ORF">BOH66_01235</name>
</gene>
<evidence type="ECO:0000313" key="2">
    <source>
        <dbReference type="Proteomes" id="UP000187185"/>
    </source>
</evidence>